<dbReference type="PANTHER" id="PTHR48207">
    <property type="entry name" value="SUCCINATE--HYDROXYMETHYLGLUTARATE COA-TRANSFERASE"/>
    <property type="match status" value="1"/>
</dbReference>
<keyword evidence="1 3" id="KW-0808">Transferase</keyword>
<dbReference type="InterPro" id="IPR023606">
    <property type="entry name" value="CoA-Trfase_III_dom_1_sf"/>
</dbReference>
<dbReference type="RefSeq" id="WP_089207372.1">
    <property type="nucleotide sequence ID" value="NZ_FZOD01000009.1"/>
</dbReference>
<dbReference type="OrthoDB" id="3561197at2"/>
<evidence type="ECO:0000313" key="3">
    <source>
        <dbReference type="EMBL" id="SNS44238.1"/>
    </source>
</evidence>
<proteinExistence type="predicted"/>
<evidence type="ECO:0000313" key="4">
    <source>
        <dbReference type="Proteomes" id="UP000198282"/>
    </source>
</evidence>
<accession>A0A239EIX9</accession>
<dbReference type="SUPFAM" id="SSF89796">
    <property type="entry name" value="CoA-transferase family III (CaiB/BaiF)"/>
    <property type="match status" value="1"/>
</dbReference>
<dbReference type="Gene3D" id="3.30.1540.10">
    <property type="entry name" value="formyl-coa transferase, domain 3"/>
    <property type="match status" value="1"/>
</dbReference>
<dbReference type="AlphaFoldDB" id="A0A239EIX9"/>
<dbReference type="EMBL" id="FZOD01000009">
    <property type="protein sequence ID" value="SNS44238.1"/>
    <property type="molecule type" value="Genomic_DNA"/>
</dbReference>
<reference evidence="3 4" key="1">
    <citation type="submission" date="2017-06" db="EMBL/GenBank/DDBJ databases">
        <authorList>
            <person name="Kim H.J."/>
            <person name="Triplett B.A."/>
        </authorList>
    </citation>
    <scope>NUCLEOTIDE SEQUENCE [LARGE SCALE GENOMIC DNA]</scope>
    <source>
        <strain evidence="3 4">CGMCC 4.2132</strain>
    </source>
</reference>
<dbReference type="GO" id="GO:0008410">
    <property type="term" value="F:CoA-transferase activity"/>
    <property type="evidence" value="ECO:0007669"/>
    <property type="project" value="TreeGrafter"/>
</dbReference>
<feature type="region of interest" description="Disordered" evidence="2">
    <location>
        <begin position="395"/>
        <end position="459"/>
    </location>
</feature>
<evidence type="ECO:0000256" key="2">
    <source>
        <dbReference type="SAM" id="MobiDB-lite"/>
    </source>
</evidence>
<protein>
    <submittedName>
        <fullName evidence="3">Crotonobetainyl-CoA:carnitine CoA-transferase CaiB</fullName>
    </submittedName>
</protein>
<evidence type="ECO:0000256" key="1">
    <source>
        <dbReference type="ARBA" id="ARBA00022679"/>
    </source>
</evidence>
<feature type="region of interest" description="Disordered" evidence="2">
    <location>
        <begin position="341"/>
        <end position="373"/>
    </location>
</feature>
<dbReference type="PANTHER" id="PTHR48207:SF3">
    <property type="entry name" value="SUCCINATE--HYDROXYMETHYLGLUTARATE COA-TRANSFERASE"/>
    <property type="match status" value="1"/>
</dbReference>
<dbReference type="InterPro" id="IPR044855">
    <property type="entry name" value="CoA-Trfase_III_dom3_sf"/>
</dbReference>
<dbReference type="InterPro" id="IPR003673">
    <property type="entry name" value="CoA-Trfase_fam_III"/>
</dbReference>
<sequence length="459" mass="50269">MSAPLTGIRVVDFSRVLAGPLCAQTLLELGAEVIKVEPPAGDLSRRAFPREAEISGYYAQQNAGKRNVSIDLNAPGAREVALRLCDRADVIVENFRPGTLPSFGLDYDTVSARNPRVVYVSISGYGQHGAWRSRSAYAPTIQAESGITAITMDQFGAPEGRPRTDSLSHADVYSGLHAAVAVLAALDHRDRTGEGQYIDVAMAAVMLSVNERLHADLSGQDLGAETPILGATDCPFFVSPEGATFVIPMSLVGSMSFPLYLAAMRRADLADDPRFRTPEARREHLDELHAIVQEWIWTFDDMASLDVQFDEAKIPTGQLRTVGEFADSQWVRQWTATRSVPDRNGGRITVPGPPWHFSAAGEPGSPERVPARQGEHNDDILRELGFDEDEIGSLRRLGALTEPSRSLVEPSRSDGNGRERANDPRRAHTEERSPDQADRHTVPRTRRSANSHETSSERS</sequence>
<gene>
    <name evidence="3" type="ORF">SAMN05216276_1009159</name>
</gene>
<dbReference type="Proteomes" id="UP000198282">
    <property type="component" value="Unassembled WGS sequence"/>
</dbReference>
<dbReference type="InterPro" id="IPR050483">
    <property type="entry name" value="CoA-transferase_III_domain"/>
</dbReference>
<dbReference type="Pfam" id="PF02515">
    <property type="entry name" value="CoA_transf_3"/>
    <property type="match status" value="1"/>
</dbReference>
<keyword evidence="4" id="KW-1185">Reference proteome</keyword>
<dbReference type="Gene3D" id="3.40.50.10540">
    <property type="entry name" value="Crotonobetainyl-coa:carnitine coa-transferase, domain 1"/>
    <property type="match status" value="1"/>
</dbReference>
<feature type="compositionally biased region" description="Basic and acidic residues" evidence="2">
    <location>
        <begin position="411"/>
        <end position="441"/>
    </location>
</feature>
<name>A0A239EIX9_9ACTN</name>
<organism evidence="3 4">
    <name type="scientific">Streptosporangium subroseum</name>
    <dbReference type="NCBI Taxonomy" id="106412"/>
    <lineage>
        <taxon>Bacteria</taxon>
        <taxon>Bacillati</taxon>
        <taxon>Actinomycetota</taxon>
        <taxon>Actinomycetes</taxon>
        <taxon>Streptosporangiales</taxon>
        <taxon>Streptosporangiaceae</taxon>
        <taxon>Streptosporangium</taxon>
    </lineage>
</organism>